<sequence>MATYHINIVIEIVENASPSPGVTIMHITTIIAHMIITAIPTDDTTITFIFIFTLRVNTLNDTTMAFQQQPLLTPASPGPDDRDGDDDDDDDDDNEKENDEDRF</sequence>
<protein>
    <submittedName>
        <fullName evidence="2">Uncharacterized protein</fullName>
    </submittedName>
</protein>
<dbReference type="Proteomes" id="UP000193240">
    <property type="component" value="Unassembled WGS sequence"/>
</dbReference>
<evidence type="ECO:0000256" key="1">
    <source>
        <dbReference type="SAM" id="MobiDB-lite"/>
    </source>
</evidence>
<dbReference type="EMBL" id="KZ107840">
    <property type="protein sequence ID" value="OSS51478.1"/>
    <property type="molecule type" value="Genomic_DNA"/>
</dbReference>
<organism evidence="2 3">
    <name type="scientific">Epicoccum nigrum</name>
    <name type="common">Soil fungus</name>
    <name type="synonym">Epicoccum purpurascens</name>
    <dbReference type="NCBI Taxonomy" id="105696"/>
    <lineage>
        <taxon>Eukaryota</taxon>
        <taxon>Fungi</taxon>
        <taxon>Dikarya</taxon>
        <taxon>Ascomycota</taxon>
        <taxon>Pezizomycotina</taxon>
        <taxon>Dothideomycetes</taxon>
        <taxon>Pleosporomycetidae</taxon>
        <taxon>Pleosporales</taxon>
        <taxon>Pleosporineae</taxon>
        <taxon>Didymellaceae</taxon>
        <taxon>Epicoccum</taxon>
    </lineage>
</organism>
<feature type="region of interest" description="Disordered" evidence="1">
    <location>
        <begin position="67"/>
        <end position="103"/>
    </location>
</feature>
<accession>A0A1Y2M8E2</accession>
<gene>
    <name evidence="2" type="ORF">B5807_03620</name>
</gene>
<reference evidence="2 3" key="1">
    <citation type="journal article" date="2017" name="Genome Announc.">
        <title>Genome sequence of the saprophytic ascomycete Epicoccum nigrum ICMP 19927 strain isolated from New Zealand.</title>
        <authorList>
            <person name="Fokin M."/>
            <person name="Fleetwood D."/>
            <person name="Weir B.S."/>
            <person name="Villas-Boas S.G."/>
        </authorList>
    </citation>
    <scope>NUCLEOTIDE SEQUENCE [LARGE SCALE GENOMIC DNA]</scope>
    <source>
        <strain evidence="2 3">ICMP 19927</strain>
    </source>
</reference>
<dbReference type="InParanoid" id="A0A1Y2M8E2"/>
<keyword evidence="3" id="KW-1185">Reference proteome</keyword>
<dbReference type="AlphaFoldDB" id="A0A1Y2M8E2"/>
<proteinExistence type="predicted"/>
<evidence type="ECO:0000313" key="2">
    <source>
        <dbReference type="EMBL" id="OSS51478.1"/>
    </source>
</evidence>
<name>A0A1Y2M8E2_EPING</name>
<evidence type="ECO:0000313" key="3">
    <source>
        <dbReference type="Proteomes" id="UP000193240"/>
    </source>
</evidence>
<feature type="compositionally biased region" description="Acidic residues" evidence="1">
    <location>
        <begin position="82"/>
        <end position="103"/>
    </location>
</feature>